<dbReference type="STRING" id="1237149.C900_00469"/>
<dbReference type="InterPro" id="IPR025293">
    <property type="entry name" value="YfiR/HmsC-like"/>
</dbReference>
<dbReference type="RefSeq" id="WP_009583388.1">
    <property type="nucleotide sequence ID" value="NZ_AMZN01000117.1"/>
</dbReference>
<evidence type="ECO:0000313" key="2">
    <source>
        <dbReference type="Proteomes" id="UP000011135"/>
    </source>
</evidence>
<accession>L8JHS6</accession>
<name>L8JHS6_9BACT</name>
<keyword evidence="2" id="KW-1185">Reference proteome</keyword>
<reference evidence="1 2" key="1">
    <citation type="submission" date="2012-12" db="EMBL/GenBank/DDBJ databases">
        <title>Genome assembly of Fulvivirga imtechensis AK7.</title>
        <authorList>
            <person name="Nupur N."/>
            <person name="Khatri I."/>
            <person name="Kumar R."/>
            <person name="Subramanian S."/>
            <person name="Pinnaka A."/>
        </authorList>
    </citation>
    <scope>NUCLEOTIDE SEQUENCE [LARGE SCALE GENOMIC DNA]</scope>
    <source>
        <strain evidence="1 2">AK7</strain>
    </source>
</reference>
<dbReference type="AlphaFoldDB" id="L8JHS6"/>
<comment type="caution">
    <text evidence="1">The sequence shown here is derived from an EMBL/GenBank/DDBJ whole genome shotgun (WGS) entry which is preliminary data.</text>
</comment>
<protein>
    <recommendedName>
        <fullName evidence="3">Transmembrane protein</fullName>
    </recommendedName>
</protein>
<dbReference type="eggNOG" id="COG2205">
    <property type="taxonomic scope" value="Bacteria"/>
</dbReference>
<dbReference type="EMBL" id="AMZN01000117">
    <property type="protein sequence ID" value="ELR68370.1"/>
    <property type="molecule type" value="Genomic_DNA"/>
</dbReference>
<gene>
    <name evidence="1" type="ORF">C900_00469</name>
</gene>
<organism evidence="1 2">
    <name type="scientific">Fulvivirga imtechensis AK7</name>
    <dbReference type="NCBI Taxonomy" id="1237149"/>
    <lineage>
        <taxon>Bacteria</taxon>
        <taxon>Pseudomonadati</taxon>
        <taxon>Bacteroidota</taxon>
        <taxon>Cytophagia</taxon>
        <taxon>Cytophagales</taxon>
        <taxon>Fulvivirgaceae</taxon>
        <taxon>Fulvivirga</taxon>
    </lineage>
</organism>
<proteinExistence type="predicted"/>
<evidence type="ECO:0000313" key="1">
    <source>
        <dbReference type="EMBL" id="ELR68370.1"/>
    </source>
</evidence>
<sequence length="172" mass="19500">MVKQIKLLLTVLIIITFGLNNSKAQVSSYEELQAAYLYNFAKYIQWPKEVLSETFVIAVYGKNIPKGISTVLNGKAVRGQHIELKTIDSVENFVDCQILFIPENRIRNLPELYPVLRDRHILLVSENDHIEKGAIISFIMKDNHLQFKLHEKALSEVGLTASAGLLRLAILL</sequence>
<dbReference type="Proteomes" id="UP000011135">
    <property type="component" value="Unassembled WGS sequence"/>
</dbReference>
<evidence type="ECO:0008006" key="3">
    <source>
        <dbReference type="Google" id="ProtNLM"/>
    </source>
</evidence>
<dbReference type="OrthoDB" id="1342147at2"/>
<dbReference type="Pfam" id="PF13689">
    <property type="entry name" value="DUF4154"/>
    <property type="match status" value="1"/>
</dbReference>